<name>A0A160TIE6_9ZZZZ</name>
<dbReference type="InterPro" id="IPR029068">
    <property type="entry name" value="Glyas_Bleomycin-R_OHBP_Dase"/>
</dbReference>
<dbReference type="AlphaFoldDB" id="A0A160TIE6"/>
<evidence type="ECO:0000313" key="1">
    <source>
        <dbReference type="EMBL" id="CUS44151.1"/>
    </source>
</evidence>
<dbReference type="EMBL" id="CZQE01000116">
    <property type="protein sequence ID" value="CUS44151.1"/>
    <property type="molecule type" value="Genomic_DNA"/>
</dbReference>
<sequence length="310" mass="33835">MNDWTSNGDPLLTRFRFATVGTGDLDGCEQDYGSLGYHVRERGAVGEDLAASWGTPGMAGRRYVILSTTGASDDYIRLIETDPVPEYRALTTFGWAAFEIIVDDVHQVHELIKASAFTVIGEPKPLQFMPSIVAMQAVGSSGECLYFTMESGDRSTSILPRPRSLIDRPFILVIAGPDFDALRNWYCDLFDLKRRPLRDSRISLIQTAQGLAPDTVTRMTTAGLRDHGYLFEFDEYPPGPGLIARPRPCAPGMLPPGCAMASIATVAMDRVAPLAITPPVRREGTGYDGRLACTVRGPAGELIEFIEEAA</sequence>
<gene>
    <name evidence="1" type="ORF">MGWOODY_Smn3795</name>
</gene>
<accession>A0A160TIE6</accession>
<proteinExistence type="predicted"/>
<reference evidence="1" key="1">
    <citation type="submission" date="2015-10" db="EMBL/GenBank/DDBJ databases">
        <authorList>
            <person name="Gilbert D.G."/>
        </authorList>
    </citation>
    <scope>NUCLEOTIDE SEQUENCE</scope>
</reference>
<evidence type="ECO:0008006" key="2">
    <source>
        <dbReference type="Google" id="ProtNLM"/>
    </source>
</evidence>
<organism evidence="1">
    <name type="scientific">hydrothermal vent metagenome</name>
    <dbReference type="NCBI Taxonomy" id="652676"/>
    <lineage>
        <taxon>unclassified sequences</taxon>
        <taxon>metagenomes</taxon>
        <taxon>ecological metagenomes</taxon>
    </lineage>
</organism>
<dbReference type="SUPFAM" id="SSF54593">
    <property type="entry name" value="Glyoxalase/Bleomycin resistance protein/Dihydroxybiphenyl dioxygenase"/>
    <property type="match status" value="2"/>
</dbReference>
<protein>
    <recommendedName>
        <fullName evidence="2">VOC domain-containing protein</fullName>
    </recommendedName>
</protein>